<keyword evidence="3" id="KW-1185">Reference proteome</keyword>
<protein>
    <submittedName>
        <fullName evidence="2">Uncharacterized protein</fullName>
    </submittedName>
</protein>
<name>A0A183PR62_9TREM</name>
<dbReference type="AlphaFoldDB" id="A0A183PR62"/>
<feature type="compositionally biased region" description="Low complexity" evidence="1">
    <location>
        <begin position="188"/>
        <end position="210"/>
    </location>
</feature>
<feature type="non-terminal residue" evidence="2">
    <location>
        <position position="1"/>
    </location>
</feature>
<evidence type="ECO:0000313" key="3">
    <source>
        <dbReference type="Proteomes" id="UP000269396"/>
    </source>
</evidence>
<evidence type="ECO:0000256" key="1">
    <source>
        <dbReference type="SAM" id="MobiDB-lite"/>
    </source>
</evidence>
<sequence length="314" mass="35811">FILASSVLHDKDVLGGRINQYVDVTEFTIHRLRIEYIHENLINNNLLKNSNENYLININQSINNHYQLPIRLIKIGNHYNQKLTNQLSSKLSSSLSSFNSNQFNKPLRVWIIGQYIGNVKLYLSPINRNLLNTFIPPGLIKQLKDHTSIQLHNDNQSLLLKNDEQFKEPNFSISVSHSSGMDDTHQRTSSTLSSSNSNNNNIDNNNNDNLFLSSSTERMPILSGVYSLKVELKGSKLTHSGSINSEFNQPNLNTHRKMSILSNNNDNYHFNNKTNQLNAITMGNPIGFLIVWIHLSDGSSILWNRMTEVCNLHK</sequence>
<accession>A0A183PR62</accession>
<reference evidence="2 3" key="1">
    <citation type="submission" date="2018-11" db="EMBL/GenBank/DDBJ databases">
        <authorList>
            <consortium name="Pathogen Informatics"/>
        </authorList>
    </citation>
    <scope>NUCLEOTIDE SEQUENCE [LARGE SCALE GENOMIC DNA]</scope>
    <source>
        <strain>Denwood</strain>
        <strain evidence="3">Zambia</strain>
    </source>
</reference>
<dbReference type="EMBL" id="UZAL01037790">
    <property type="protein sequence ID" value="VDP72521.1"/>
    <property type="molecule type" value="Genomic_DNA"/>
</dbReference>
<gene>
    <name evidence="2" type="ORF">SMTD_LOCUS16852</name>
</gene>
<dbReference type="Proteomes" id="UP000269396">
    <property type="component" value="Unassembled WGS sequence"/>
</dbReference>
<feature type="region of interest" description="Disordered" evidence="1">
    <location>
        <begin position="173"/>
        <end position="210"/>
    </location>
</feature>
<organism evidence="2 3">
    <name type="scientific">Schistosoma mattheei</name>
    <dbReference type="NCBI Taxonomy" id="31246"/>
    <lineage>
        <taxon>Eukaryota</taxon>
        <taxon>Metazoa</taxon>
        <taxon>Spiralia</taxon>
        <taxon>Lophotrochozoa</taxon>
        <taxon>Platyhelminthes</taxon>
        <taxon>Trematoda</taxon>
        <taxon>Digenea</taxon>
        <taxon>Strigeidida</taxon>
        <taxon>Schistosomatoidea</taxon>
        <taxon>Schistosomatidae</taxon>
        <taxon>Schistosoma</taxon>
    </lineage>
</organism>
<proteinExistence type="predicted"/>
<evidence type="ECO:0000313" key="2">
    <source>
        <dbReference type="EMBL" id="VDP72521.1"/>
    </source>
</evidence>